<evidence type="ECO:0000256" key="7">
    <source>
        <dbReference type="ARBA" id="ARBA00022970"/>
    </source>
</evidence>
<gene>
    <name evidence="11" type="ORF">ACFFVB_13745</name>
</gene>
<dbReference type="EMBL" id="JBHMEZ010000012">
    <property type="protein sequence ID" value="MFB9054147.1"/>
    <property type="molecule type" value="Genomic_DNA"/>
</dbReference>
<feature type="transmembrane region" description="Helical" evidence="10">
    <location>
        <begin position="284"/>
        <end position="306"/>
    </location>
</feature>
<feature type="transmembrane region" description="Helical" evidence="10">
    <location>
        <begin position="189"/>
        <end position="213"/>
    </location>
</feature>
<feature type="transmembrane region" description="Helical" evidence="10">
    <location>
        <begin position="342"/>
        <end position="363"/>
    </location>
</feature>
<evidence type="ECO:0000313" key="12">
    <source>
        <dbReference type="Proteomes" id="UP001589605"/>
    </source>
</evidence>
<feature type="transmembrane region" description="Helical" evidence="10">
    <location>
        <begin position="33"/>
        <end position="56"/>
    </location>
</feature>
<dbReference type="Proteomes" id="UP001589605">
    <property type="component" value="Unassembled WGS sequence"/>
</dbReference>
<dbReference type="PANTHER" id="PTHR46997:SF1">
    <property type="entry name" value="LOW AFFINITY TRYPTOPHAN PERMEASE-RELATED"/>
    <property type="match status" value="1"/>
</dbReference>
<feature type="transmembrane region" description="Helical" evidence="10">
    <location>
        <begin position="383"/>
        <end position="403"/>
    </location>
</feature>
<sequence>MKNQSALTGIMITAGTTIGAGIFSLPVVSSGMWFVLSLVCLLFLWFLNYLSALYILEANLLFSPGASFDTISKKILGKNWSILIGLSIAFLMYILLYAYFSAFGNIVMESLGWDIFKSNSWTQGVMSLALGSLLALIVWLSTAMVGRISTILVFGMIISFSISMAGFAIQIETAKLFDITGEKSAYLPYLWAALPYFMTSFGLATVVPSLYKFYGKNPVIIKRSLLWGSLITFFVYVLFLTVTFGNISRHEFIAINVAGGNIGHLISAFGKDESTHMISFVLNLFSNFAIITSFMGVGLALFDYIADKFSFTDSAKGRFKSACITFIPPGIISFFIPNGFIAAIGFAGLVVTFGFFIAPFFVVKKLRRSNTVTIYKVRGGYGLLLFFIASSVFVGVCQILSMLDYLPKW</sequence>
<keyword evidence="3" id="KW-0813">Transport</keyword>
<evidence type="ECO:0000256" key="5">
    <source>
        <dbReference type="ARBA" id="ARBA00022519"/>
    </source>
</evidence>
<feature type="transmembrane region" description="Helical" evidence="10">
    <location>
        <begin position="225"/>
        <end position="247"/>
    </location>
</feature>
<keyword evidence="5" id="KW-0997">Cell inner membrane</keyword>
<comment type="similarity">
    <text evidence="2">Belongs to the amino acid/polyamine transporter 2 family. Mtr/TnaB/TyrP permease subfamily.</text>
</comment>
<dbReference type="InterPro" id="IPR013059">
    <property type="entry name" value="Trp_tyr_transpt"/>
</dbReference>
<accession>A0ABV5F3Y4</accession>
<dbReference type="Pfam" id="PF03222">
    <property type="entry name" value="Trp_Tyr_perm"/>
    <property type="match status" value="1"/>
</dbReference>
<feature type="transmembrane region" description="Helical" evidence="10">
    <location>
        <begin position="7"/>
        <end position="27"/>
    </location>
</feature>
<protein>
    <submittedName>
        <fullName evidence="11">Aromatic amino acid transporter</fullName>
    </submittedName>
</protein>
<dbReference type="Gene3D" id="1.20.1740.10">
    <property type="entry name" value="Amino acid/polyamine transporter I"/>
    <property type="match status" value="1"/>
</dbReference>
<dbReference type="NCBIfam" id="TIGR00837">
    <property type="entry name" value="araaP"/>
    <property type="match status" value="1"/>
</dbReference>
<keyword evidence="12" id="KW-1185">Reference proteome</keyword>
<reference evidence="11 12" key="1">
    <citation type="submission" date="2024-09" db="EMBL/GenBank/DDBJ databases">
        <authorList>
            <person name="Sun Q."/>
            <person name="Mori K."/>
        </authorList>
    </citation>
    <scope>NUCLEOTIDE SEQUENCE [LARGE SCALE GENOMIC DNA]</scope>
    <source>
        <strain evidence="11 12">CECT 8286</strain>
    </source>
</reference>
<dbReference type="PRINTS" id="PR00166">
    <property type="entry name" value="AROAAPRMEASE"/>
</dbReference>
<comment type="caution">
    <text evidence="11">The sequence shown here is derived from an EMBL/GenBank/DDBJ whole genome shotgun (WGS) entry which is preliminary data.</text>
</comment>
<feature type="transmembrane region" description="Helical" evidence="10">
    <location>
        <begin position="80"/>
        <end position="100"/>
    </location>
</feature>
<feature type="transmembrane region" description="Helical" evidence="10">
    <location>
        <begin position="120"/>
        <end position="139"/>
    </location>
</feature>
<evidence type="ECO:0000256" key="4">
    <source>
        <dbReference type="ARBA" id="ARBA00022475"/>
    </source>
</evidence>
<keyword evidence="4" id="KW-1003">Cell membrane</keyword>
<dbReference type="RefSeq" id="WP_382383594.1">
    <property type="nucleotide sequence ID" value="NZ_JBHMEZ010000012.1"/>
</dbReference>
<dbReference type="PANTHER" id="PTHR46997">
    <property type="entry name" value="LOW AFFINITY TRYPTOPHAN PERMEASE-RELATED"/>
    <property type="match status" value="1"/>
</dbReference>
<evidence type="ECO:0000256" key="10">
    <source>
        <dbReference type="SAM" id="Phobius"/>
    </source>
</evidence>
<keyword evidence="8 10" id="KW-1133">Transmembrane helix</keyword>
<evidence type="ECO:0000256" key="3">
    <source>
        <dbReference type="ARBA" id="ARBA00022448"/>
    </source>
</evidence>
<evidence type="ECO:0000256" key="6">
    <source>
        <dbReference type="ARBA" id="ARBA00022692"/>
    </source>
</evidence>
<name>A0ABV5F3Y4_9FLAO</name>
<evidence type="ECO:0000256" key="1">
    <source>
        <dbReference type="ARBA" id="ARBA00004429"/>
    </source>
</evidence>
<feature type="transmembrane region" description="Helical" evidence="10">
    <location>
        <begin position="151"/>
        <end position="169"/>
    </location>
</feature>
<keyword evidence="6 10" id="KW-0812">Transmembrane</keyword>
<evidence type="ECO:0000256" key="8">
    <source>
        <dbReference type="ARBA" id="ARBA00022989"/>
    </source>
</evidence>
<keyword evidence="7" id="KW-0029">Amino-acid transport</keyword>
<evidence type="ECO:0000313" key="11">
    <source>
        <dbReference type="EMBL" id="MFB9054147.1"/>
    </source>
</evidence>
<comment type="subcellular location">
    <subcellularLocation>
        <location evidence="1">Cell inner membrane</location>
        <topology evidence="1">Multi-pass membrane protein</topology>
    </subcellularLocation>
</comment>
<proteinExistence type="inferred from homology"/>
<organism evidence="11 12">
    <name type="scientific">Formosa undariae</name>
    <dbReference type="NCBI Taxonomy" id="1325436"/>
    <lineage>
        <taxon>Bacteria</taxon>
        <taxon>Pseudomonadati</taxon>
        <taxon>Bacteroidota</taxon>
        <taxon>Flavobacteriia</taxon>
        <taxon>Flavobacteriales</taxon>
        <taxon>Flavobacteriaceae</taxon>
        <taxon>Formosa</taxon>
    </lineage>
</organism>
<keyword evidence="9 10" id="KW-0472">Membrane</keyword>
<evidence type="ECO:0000256" key="9">
    <source>
        <dbReference type="ARBA" id="ARBA00023136"/>
    </source>
</evidence>
<feature type="transmembrane region" description="Helical" evidence="10">
    <location>
        <begin position="318"/>
        <end position="336"/>
    </location>
</feature>
<dbReference type="InterPro" id="IPR018227">
    <property type="entry name" value="Amino_acid_transport_2"/>
</dbReference>
<evidence type="ECO:0000256" key="2">
    <source>
        <dbReference type="ARBA" id="ARBA00005452"/>
    </source>
</evidence>